<reference evidence="3" key="1">
    <citation type="submission" date="2015-01" db="EMBL/GenBank/DDBJ databases">
        <title>Flavisolibacter sp./LCS9/ whole genome sequencing.</title>
        <authorList>
            <person name="Kim M.K."/>
            <person name="Srinivasan S."/>
            <person name="Lee J.-J."/>
        </authorList>
    </citation>
    <scope>NUCLEOTIDE SEQUENCE [LARGE SCALE GENOMIC DNA]</scope>
    <source>
        <strain evidence="3">LCS9</strain>
    </source>
</reference>
<sequence>MRKSIILILTLFHYALVFGQDQLVEDLDNDRINDTVYVDREASRIVCRLSTQQFKKIQSKDIDVLNENAGVRATKNGFEFYNNWMRAGYSNQFRYDVKTKKMQLIGMSRYEFGNAMNDGSGESSINLLTNDYIGNWNYFDAKKEQLVKIPTIKTKMVLGKIYLDTFNDETYFNYAGKCAAFYEKNRKLH</sequence>
<dbReference type="STRING" id="1492898.SY85_18350"/>
<proteinExistence type="predicted"/>
<name>A0A172TYV2_9BACT</name>
<evidence type="ECO:0000256" key="1">
    <source>
        <dbReference type="SAM" id="SignalP"/>
    </source>
</evidence>
<gene>
    <name evidence="2" type="ORF">SY85_18350</name>
</gene>
<accession>A0A172TYV2</accession>
<dbReference type="RefSeq" id="WP_066406355.1">
    <property type="nucleotide sequence ID" value="NZ_CP011390.1"/>
</dbReference>
<evidence type="ECO:0000313" key="3">
    <source>
        <dbReference type="Proteomes" id="UP000077177"/>
    </source>
</evidence>
<keyword evidence="3" id="KW-1185">Reference proteome</keyword>
<keyword evidence="1" id="KW-0732">Signal</keyword>
<dbReference type="KEGG" id="fla:SY85_18350"/>
<evidence type="ECO:0000313" key="2">
    <source>
        <dbReference type="EMBL" id="ANE52162.1"/>
    </source>
</evidence>
<dbReference type="EMBL" id="CP011390">
    <property type="protein sequence ID" value="ANE52162.1"/>
    <property type="molecule type" value="Genomic_DNA"/>
</dbReference>
<organism evidence="2 3">
    <name type="scientific">Flavisolibacter tropicus</name>
    <dbReference type="NCBI Taxonomy" id="1492898"/>
    <lineage>
        <taxon>Bacteria</taxon>
        <taxon>Pseudomonadati</taxon>
        <taxon>Bacteroidota</taxon>
        <taxon>Chitinophagia</taxon>
        <taxon>Chitinophagales</taxon>
        <taxon>Chitinophagaceae</taxon>
        <taxon>Flavisolibacter</taxon>
    </lineage>
</organism>
<feature type="signal peptide" evidence="1">
    <location>
        <begin position="1"/>
        <end position="19"/>
    </location>
</feature>
<dbReference type="PATRIC" id="fig|1492898.3.peg.3993"/>
<dbReference type="Proteomes" id="UP000077177">
    <property type="component" value="Chromosome"/>
</dbReference>
<reference evidence="2 3" key="2">
    <citation type="journal article" date="2016" name="Int. J. Syst. Evol. Microbiol.">
        <title>Flavisolibacter tropicus sp. nov., isolated from tropical soil.</title>
        <authorList>
            <person name="Lee J.J."/>
            <person name="Kang M.S."/>
            <person name="Kim G.S."/>
            <person name="Lee C.S."/>
            <person name="Lim S."/>
            <person name="Lee J."/>
            <person name="Roh S.H."/>
            <person name="Kang H."/>
            <person name="Ha J.M."/>
            <person name="Bae S."/>
            <person name="Jung H.Y."/>
            <person name="Kim M.K."/>
        </authorList>
    </citation>
    <scope>NUCLEOTIDE SEQUENCE [LARGE SCALE GENOMIC DNA]</scope>
    <source>
        <strain evidence="2 3">LCS9</strain>
    </source>
</reference>
<protein>
    <submittedName>
        <fullName evidence="2">Uncharacterized protein</fullName>
    </submittedName>
</protein>
<dbReference type="AlphaFoldDB" id="A0A172TYV2"/>
<feature type="chain" id="PRO_5008001422" evidence="1">
    <location>
        <begin position="20"/>
        <end position="189"/>
    </location>
</feature>
<dbReference type="OrthoDB" id="1439845at2"/>